<reference evidence="1 2" key="1">
    <citation type="journal article" date="2003" name="Nature">
        <title>The genome of a motile marine Synechococcus.</title>
        <authorList>
            <person name="Palenik B."/>
            <person name="Brahamsha B."/>
            <person name="Larimer F."/>
            <person name="Land M."/>
            <person name="Hauser L."/>
            <person name="Chain P."/>
            <person name="Lamerdin J."/>
            <person name="Regala W."/>
            <person name="Allen E.A."/>
            <person name="McCarren J."/>
            <person name="Paulsen I."/>
            <person name="Dufresne A."/>
            <person name="Partensky F."/>
            <person name="Webb E."/>
            <person name="Waterbury J."/>
        </authorList>
    </citation>
    <scope>NUCLEOTIDE SEQUENCE [LARGE SCALE GENOMIC DNA]</scope>
    <source>
        <strain evidence="1 2">WH8102</strain>
    </source>
</reference>
<dbReference type="CAZy" id="GT2">
    <property type="family name" value="Glycosyltransferase Family 2"/>
</dbReference>
<dbReference type="KEGG" id="syw:SYNW0088"/>
<dbReference type="AlphaFoldDB" id="Q7UA13"/>
<dbReference type="Pfam" id="PF13704">
    <property type="entry name" value="Glyco_tranf_2_4"/>
    <property type="match status" value="1"/>
</dbReference>
<gene>
    <name evidence="1" type="ordered locus">SYNW0088</name>
</gene>
<evidence type="ECO:0008006" key="3">
    <source>
        <dbReference type="Google" id="ProtNLM"/>
    </source>
</evidence>
<evidence type="ECO:0000313" key="2">
    <source>
        <dbReference type="Proteomes" id="UP000001422"/>
    </source>
</evidence>
<dbReference type="Proteomes" id="UP000001422">
    <property type="component" value="Chromosome"/>
</dbReference>
<protein>
    <recommendedName>
        <fullName evidence="3">Beta-glycosyltransferase/ family 2</fullName>
    </recommendedName>
</protein>
<dbReference type="STRING" id="84588.SYNW0088"/>
<dbReference type="EMBL" id="BX569689">
    <property type="protein sequence ID" value="CAE06603.1"/>
    <property type="molecule type" value="Genomic_DNA"/>
</dbReference>
<organism evidence="1 2">
    <name type="scientific">Parasynechococcus marenigrum (strain WH8102)</name>
    <dbReference type="NCBI Taxonomy" id="84588"/>
    <lineage>
        <taxon>Bacteria</taxon>
        <taxon>Bacillati</taxon>
        <taxon>Cyanobacteriota</taxon>
        <taxon>Cyanophyceae</taxon>
        <taxon>Synechococcales</taxon>
        <taxon>Prochlorococcaceae</taxon>
        <taxon>Parasynechococcus</taxon>
        <taxon>Parasynechococcus marenigrum</taxon>
    </lineage>
</organism>
<dbReference type="HOGENOM" id="CLU_495137_0_0_3"/>
<accession>Q7UA13</accession>
<dbReference type="SUPFAM" id="SSF53448">
    <property type="entry name" value="Nucleotide-diphospho-sugar transferases"/>
    <property type="match status" value="2"/>
</dbReference>
<evidence type="ECO:0000313" key="1">
    <source>
        <dbReference type="EMBL" id="CAE06603.1"/>
    </source>
</evidence>
<dbReference type="Gene3D" id="3.90.550.10">
    <property type="entry name" value="Spore Coat Polysaccharide Biosynthesis Protein SpsA, Chain A"/>
    <property type="match status" value="1"/>
</dbReference>
<keyword evidence="2" id="KW-1185">Reference proteome</keyword>
<dbReference type="InterPro" id="IPR029044">
    <property type="entry name" value="Nucleotide-diphossugar_trans"/>
</dbReference>
<name>Q7UA13_PARMW</name>
<proteinExistence type="predicted"/>
<dbReference type="RefSeq" id="WP_011126966.1">
    <property type="nucleotide sequence ID" value="NC_005070.1"/>
</dbReference>
<dbReference type="eggNOG" id="COG0463">
    <property type="taxonomic scope" value="Bacteria"/>
</dbReference>
<sequence length="550" mass="62517">MKLFMTLLVRDEADILALNLEHHLAQGIDFFIVTDNGSVDATPEILQTYADRGLLELIQEPSETYAQAVWVTRMAQRAAALGADWVIHADADEFWIAAQPGLRVRQVVRRLPKDQLILAVQRWNAALSRHVERLDCVEPTTIRWYDSDSRNAVGRPLPPKVLHRGCSDVQIDQGNHSLTWPDAAEPTHSSSELLILHLPLRGYRHYERKIRQGGRSYASNPDLPARLGGTWRQEHLIYLAGDLRRRWREQLLSMSQLLRGRLTGRFRQPPNPITPAQPSRGVICLADDNYFFGVRLLYQSLAGQVPLTVYDLGLGDRARRWVDSHNGISIRPIPQSPLVQAVREACGERSLAKATKREWPLWICPELLLDAPYQQVAWIDADAVVLRGLPKLFQRINRAPFITPENLAPELTANPYELYEALPLARGRPSAPPILLNAGVSGWDQQRDRHLLEAYNHPVRCIFQGKSLNRELVRWHDQGCLIWALQNAGYDASILQHRRWNLCVRHSGLAGLKVDPSSCDLEIQAWLDHARSLEPKANIVHWNGHTVPWL</sequence>